<feature type="region of interest" description="Disordered" evidence="1">
    <location>
        <begin position="1"/>
        <end position="63"/>
    </location>
</feature>
<keyword evidence="3" id="KW-1185">Reference proteome</keyword>
<dbReference type="EMBL" id="BMAW01029779">
    <property type="protein sequence ID" value="GFU13697.1"/>
    <property type="molecule type" value="Genomic_DNA"/>
</dbReference>
<evidence type="ECO:0000313" key="2">
    <source>
        <dbReference type="EMBL" id="GFU13697.1"/>
    </source>
</evidence>
<feature type="compositionally biased region" description="Polar residues" evidence="1">
    <location>
        <begin position="46"/>
        <end position="60"/>
    </location>
</feature>
<evidence type="ECO:0000313" key="3">
    <source>
        <dbReference type="Proteomes" id="UP000887013"/>
    </source>
</evidence>
<gene>
    <name evidence="2" type="ORF">NPIL_568451</name>
</gene>
<dbReference type="Proteomes" id="UP000887013">
    <property type="component" value="Unassembled WGS sequence"/>
</dbReference>
<comment type="caution">
    <text evidence="2">The sequence shown here is derived from an EMBL/GenBank/DDBJ whole genome shotgun (WGS) entry which is preliminary data.</text>
</comment>
<feature type="region of interest" description="Disordered" evidence="1">
    <location>
        <begin position="84"/>
        <end position="104"/>
    </location>
</feature>
<proteinExistence type="predicted"/>
<feature type="compositionally biased region" description="Basic and acidic residues" evidence="1">
    <location>
        <begin position="7"/>
        <end position="25"/>
    </location>
</feature>
<dbReference type="AlphaFoldDB" id="A0A8X6UG52"/>
<evidence type="ECO:0000256" key="1">
    <source>
        <dbReference type="SAM" id="MobiDB-lite"/>
    </source>
</evidence>
<accession>A0A8X6UG52</accession>
<name>A0A8X6UG52_NEPPI</name>
<sequence>MGSGGEVPHRSQEQDVRKGFQREDSGTLSPGAGRPQKQPPSGRGNGRNTSDLSSVGSSEGRTPCPALGLQTRCCCPVHKGLDPFSNQDTLGIDAPWGTRSRGDF</sequence>
<protein>
    <submittedName>
        <fullName evidence="2">Uncharacterized protein</fullName>
    </submittedName>
</protein>
<reference evidence="2" key="1">
    <citation type="submission" date="2020-08" db="EMBL/GenBank/DDBJ databases">
        <title>Multicomponent nature underlies the extraordinary mechanical properties of spider dragline silk.</title>
        <authorList>
            <person name="Kono N."/>
            <person name="Nakamura H."/>
            <person name="Mori M."/>
            <person name="Yoshida Y."/>
            <person name="Ohtoshi R."/>
            <person name="Malay A.D."/>
            <person name="Moran D.A.P."/>
            <person name="Tomita M."/>
            <person name="Numata K."/>
            <person name="Arakawa K."/>
        </authorList>
    </citation>
    <scope>NUCLEOTIDE SEQUENCE</scope>
</reference>
<organism evidence="2 3">
    <name type="scientific">Nephila pilipes</name>
    <name type="common">Giant wood spider</name>
    <name type="synonym">Nephila maculata</name>
    <dbReference type="NCBI Taxonomy" id="299642"/>
    <lineage>
        <taxon>Eukaryota</taxon>
        <taxon>Metazoa</taxon>
        <taxon>Ecdysozoa</taxon>
        <taxon>Arthropoda</taxon>
        <taxon>Chelicerata</taxon>
        <taxon>Arachnida</taxon>
        <taxon>Araneae</taxon>
        <taxon>Araneomorphae</taxon>
        <taxon>Entelegynae</taxon>
        <taxon>Araneoidea</taxon>
        <taxon>Nephilidae</taxon>
        <taxon>Nephila</taxon>
    </lineage>
</organism>